<dbReference type="Pfam" id="PF14542">
    <property type="entry name" value="Acetyltransf_CG"/>
    <property type="match status" value="1"/>
</dbReference>
<dbReference type="RefSeq" id="WP_096297886.1">
    <property type="nucleotide sequence ID" value="NZ_CP023406.1"/>
</dbReference>
<dbReference type="InterPro" id="IPR016181">
    <property type="entry name" value="Acyl_CoA_acyltransferase"/>
</dbReference>
<dbReference type="InterPro" id="IPR045057">
    <property type="entry name" value="Gcn5-rel_NAT"/>
</dbReference>
<dbReference type="EMBL" id="CP023406">
    <property type="protein sequence ID" value="ATD67449.1"/>
    <property type="molecule type" value="Genomic_DNA"/>
</dbReference>
<sequence>MSSSAIHHDPDRRLFETVVDGHVAHLEYREDAGVLTILHTIVPPQIGGRGLGAGLVDAALAYASSLGLRIASECAYATHRIAALGAGESGGRSP</sequence>
<dbReference type="GO" id="GO:0016740">
    <property type="term" value="F:transferase activity"/>
    <property type="evidence" value="ECO:0007669"/>
    <property type="project" value="UniProtKB-KW"/>
</dbReference>
<reference evidence="3" key="1">
    <citation type="submission" date="2017-09" db="EMBL/GenBank/DDBJ databases">
        <title>Luteimonas liuhanmingii sp.nov., isolated from the intestinal contents of Tibetan Plateau Pika in Yushu, Qinghai Province, China.</title>
        <authorList>
            <person name="Gui Z."/>
        </authorList>
    </citation>
    <scope>NUCLEOTIDE SEQUENCE [LARGE SCALE GENOMIC DNA]</scope>
    <source>
        <strain evidence="3">100111</strain>
    </source>
</reference>
<gene>
    <name evidence="2" type="ORF">CNR27_08365</name>
</gene>
<proteinExistence type="predicted"/>
<keyword evidence="2" id="KW-0808">Transferase</keyword>
<organism evidence="2 3">
    <name type="scientific">Luteimonas chenhongjianii</name>
    <dbReference type="NCBI Taxonomy" id="2006110"/>
    <lineage>
        <taxon>Bacteria</taxon>
        <taxon>Pseudomonadati</taxon>
        <taxon>Pseudomonadota</taxon>
        <taxon>Gammaproteobacteria</taxon>
        <taxon>Lysobacterales</taxon>
        <taxon>Lysobacteraceae</taxon>
        <taxon>Luteimonas</taxon>
    </lineage>
</organism>
<dbReference type="PROSITE" id="PS51729">
    <property type="entry name" value="GNAT_YJDJ"/>
    <property type="match status" value="1"/>
</dbReference>
<dbReference type="PANTHER" id="PTHR31435:SF9">
    <property type="entry name" value="PROTEIN NATD1"/>
    <property type="match status" value="1"/>
</dbReference>
<evidence type="ECO:0000313" key="2">
    <source>
        <dbReference type="EMBL" id="ATD67449.1"/>
    </source>
</evidence>
<keyword evidence="3" id="KW-1185">Reference proteome</keyword>
<protein>
    <submittedName>
        <fullName evidence="2">GNAT family N-acetyltransferase</fullName>
    </submittedName>
</protein>
<dbReference type="Proteomes" id="UP000218968">
    <property type="component" value="Chromosome"/>
</dbReference>
<dbReference type="Gene3D" id="3.40.630.30">
    <property type="match status" value="1"/>
</dbReference>
<dbReference type="OrthoDB" id="9813275at2"/>
<feature type="domain" description="N-acetyltransferase" evidence="1">
    <location>
        <begin position="7"/>
        <end position="94"/>
    </location>
</feature>
<name>A0A290XED7_9GAMM</name>
<evidence type="ECO:0000313" key="3">
    <source>
        <dbReference type="Proteomes" id="UP000218968"/>
    </source>
</evidence>
<dbReference type="PANTHER" id="PTHR31435">
    <property type="entry name" value="PROTEIN NATD1"/>
    <property type="match status" value="1"/>
</dbReference>
<dbReference type="InterPro" id="IPR031165">
    <property type="entry name" value="GNAT_YJDJ"/>
</dbReference>
<dbReference type="SUPFAM" id="SSF55729">
    <property type="entry name" value="Acyl-CoA N-acyltransferases (Nat)"/>
    <property type="match status" value="1"/>
</dbReference>
<dbReference type="KEGG" id="lum:CNR27_08365"/>
<accession>A0A290XED7</accession>
<evidence type="ECO:0000259" key="1">
    <source>
        <dbReference type="PROSITE" id="PS51729"/>
    </source>
</evidence>
<dbReference type="AlphaFoldDB" id="A0A290XED7"/>